<dbReference type="GO" id="GO:0016491">
    <property type="term" value="F:oxidoreductase activity"/>
    <property type="evidence" value="ECO:0007669"/>
    <property type="project" value="InterPro"/>
</dbReference>
<dbReference type="InterPro" id="IPR020471">
    <property type="entry name" value="AKR"/>
</dbReference>
<dbReference type="GO" id="GO:0005829">
    <property type="term" value="C:cytosol"/>
    <property type="evidence" value="ECO:0007669"/>
    <property type="project" value="TreeGrafter"/>
</dbReference>
<dbReference type="SUPFAM" id="SSF51430">
    <property type="entry name" value="NAD(P)-linked oxidoreductase"/>
    <property type="match status" value="1"/>
</dbReference>
<evidence type="ECO:0000313" key="4">
    <source>
        <dbReference type="Proteomes" id="UP000002432"/>
    </source>
</evidence>
<dbReference type="InterPro" id="IPR006311">
    <property type="entry name" value="TAT_signal"/>
</dbReference>
<gene>
    <name evidence="3" type="ordered locus">Acid345_0781</name>
</gene>
<evidence type="ECO:0000256" key="1">
    <source>
        <dbReference type="SAM" id="SignalP"/>
    </source>
</evidence>
<dbReference type="RefSeq" id="WP_011521588.1">
    <property type="nucleotide sequence ID" value="NC_008009.1"/>
</dbReference>
<dbReference type="PROSITE" id="PS51318">
    <property type="entry name" value="TAT"/>
    <property type="match status" value="1"/>
</dbReference>
<dbReference type="Gene3D" id="3.20.20.100">
    <property type="entry name" value="NADP-dependent oxidoreductase domain"/>
    <property type="match status" value="1"/>
</dbReference>
<dbReference type="Proteomes" id="UP000002432">
    <property type="component" value="Chromosome"/>
</dbReference>
<dbReference type="STRING" id="204669.Acid345_0781"/>
<dbReference type="HOGENOM" id="CLU_917970_0_0_0"/>
<feature type="domain" description="NADP-dependent oxidoreductase" evidence="2">
    <location>
        <begin position="49"/>
        <end position="284"/>
    </location>
</feature>
<dbReference type="EnsemblBacteria" id="ABF39786">
    <property type="protein sequence ID" value="ABF39786"/>
    <property type="gene ID" value="Acid345_0781"/>
</dbReference>
<dbReference type="AlphaFoldDB" id="Q1ITL4"/>
<dbReference type="Pfam" id="PF00248">
    <property type="entry name" value="Aldo_ket_red"/>
    <property type="match status" value="1"/>
</dbReference>
<dbReference type="KEGG" id="aba:Acid345_0781"/>
<dbReference type="InterPro" id="IPR023210">
    <property type="entry name" value="NADP_OxRdtase_dom"/>
</dbReference>
<name>Q1ITL4_KORVE</name>
<dbReference type="InterPro" id="IPR036812">
    <property type="entry name" value="NAD(P)_OxRdtase_dom_sf"/>
</dbReference>
<organism evidence="3 4">
    <name type="scientific">Koribacter versatilis (strain Ellin345)</name>
    <dbReference type="NCBI Taxonomy" id="204669"/>
    <lineage>
        <taxon>Bacteria</taxon>
        <taxon>Pseudomonadati</taxon>
        <taxon>Acidobacteriota</taxon>
        <taxon>Terriglobia</taxon>
        <taxon>Terriglobales</taxon>
        <taxon>Candidatus Korobacteraceae</taxon>
        <taxon>Candidatus Korobacter</taxon>
    </lineage>
</organism>
<proteinExistence type="predicted"/>
<evidence type="ECO:0000313" key="3">
    <source>
        <dbReference type="EMBL" id="ABF39786.1"/>
    </source>
</evidence>
<reference evidence="3 4" key="1">
    <citation type="journal article" date="2009" name="Appl. Environ. Microbiol.">
        <title>Three genomes from the phylum Acidobacteria provide insight into the lifestyles of these microorganisms in soils.</title>
        <authorList>
            <person name="Ward N.L."/>
            <person name="Challacombe J.F."/>
            <person name="Janssen P.H."/>
            <person name="Henrissat B."/>
            <person name="Coutinho P.M."/>
            <person name="Wu M."/>
            <person name="Xie G."/>
            <person name="Haft D.H."/>
            <person name="Sait M."/>
            <person name="Badger J."/>
            <person name="Barabote R.D."/>
            <person name="Bradley B."/>
            <person name="Brettin T.S."/>
            <person name="Brinkac L.M."/>
            <person name="Bruce D."/>
            <person name="Creasy T."/>
            <person name="Daugherty S.C."/>
            <person name="Davidsen T.M."/>
            <person name="DeBoy R.T."/>
            <person name="Detter J.C."/>
            <person name="Dodson R.J."/>
            <person name="Durkin A.S."/>
            <person name="Ganapathy A."/>
            <person name="Gwinn-Giglio M."/>
            <person name="Han C.S."/>
            <person name="Khouri H."/>
            <person name="Kiss H."/>
            <person name="Kothari S.P."/>
            <person name="Madupu R."/>
            <person name="Nelson K.E."/>
            <person name="Nelson W.C."/>
            <person name="Paulsen I."/>
            <person name="Penn K."/>
            <person name="Ren Q."/>
            <person name="Rosovitz M.J."/>
            <person name="Selengut J.D."/>
            <person name="Shrivastava S."/>
            <person name="Sullivan S.A."/>
            <person name="Tapia R."/>
            <person name="Thompson L.S."/>
            <person name="Watkins K.L."/>
            <person name="Yang Q."/>
            <person name="Yu C."/>
            <person name="Zafar N."/>
            <person name="Zhou L."/>
            <person name="Kuske C.R."/>
        </authorList>
    </citation>
    <scope>NUCLEOTIDE SEQUENCE [LARGE SCALE GENOMIC DNA]</scope>
    <source>
        <strain evidence="3 4">Ellin345</strain>
    </source>
</reference>
<dbReference type="eggNOG" id="COG1453">
    <property type="taxonomic scope" value="Bacteria"/>
</dbReference>
<evidence type="ECO:0000259" key="2">
    <source>
        <dbReference type="Pfam" id="PF00248"/>
    </source>
</evidence>
<feature type="chain" id="PRO_5004191610" evidence="1">
    <location>
        <begin position="30"/>
        <end position="296"/>
    </location>
</feature>
<feature type="signal peptide" evidence="1">
    <location>
        <begin position="1"/>
        <end position="29"/>
    </location>
</feature>
<accession>Q1ITL4</accession>
<dbReference type="PANTHER" id="PTHR42686:SF1">
    <property type="entry name" value="GH17980P-RELATED"/>
    <property type="match status" value="1"/>
</dbReference>
<keyword evidence="4" id="KW-1185">Reference proteome</keyword>
<dbReference type="PANTHER" id="PTHR42686">
    <property type="entry name" value="GH17980P-RELATED"/>
    <property type="match status" value="1"/>
</dbReference>
<keyword evidence="1" id="KW-0732">Signal</keyword>
<dbReference type="EMBL" id="CP000360">
    <property type="protein sequence ID" value="ABF39786.1"/>
    <property type="molecule type" value="Genomic_DNA"/>
</dbReference>
<protein>
    <submittedName>
        <fullName evidence="3">Oxidoreductase</fullName>
    </submittedName>
</protein>
<sequence>MTSTTRRTFLKTGLAAGVLASTGVVPLLAATRTATDTVVLGRSKVKVTRLAFGTGTNNGEVQAALGQQEFTRLVRYAYDHGIRFFETAEAYVTPGMLGLALKGLPRDSYQLMSKVSTFHEAADPQAKFDELRRTSQTEYFDIMLLHWQRTPDWPETTKRWQDAILEAQRRTIVRSHGASVHGLPALRQMPGTSWLEVGLIRINHNGARMDGPTSEDTNHPANVNEVVANIQKLKQERLGVIGMKLCGGGQFDRSHDDRLKAMKFAFRNAEVDCATIGFKNTQEIDEAIRNLNEALL</sequence>